<sequence length="125" mass="14391">MPQRTIYSVIESPTHPHLTALYQTLGIEELCFKSMRKLMAKIKNTPPDFIAAEFFYGYGNNYAGVNISNLDVMLYSLQRYAPDTKVLVFVDKNERQYVDKLNDILPLHAVFKRPFDETEIVKALG</sequence>
<comment type="caution">
    <text evidence="1">The sequence shown here is derived from an EMBL/GenBank/DDBJ whole genome shotgun (WGS) entry which is preliminary data.</text>
</comment>
<proteinExistence type="predicted"/>
<organism evidence="1 2">
    <name type="scientific">Cocleimonas flava</name>
    <dbReference type="NCBI Taxonomy" id="634765"/>
    <lineage>
        <taxon>Bacteria</taxon>
        <taxon>Pseudomonadati</taxon>
        <taxon>Pseudomonadota</taxon>
        <taxon>Gammaproteobacteria</taxon>
        <taxon>Thiotrichales</taxon>
        <taxon>Thiotrichaceae</taxon>
        <taxon>Cocleimonas</taxon>
    </lineage>
</organism>
<dbReference type="RefSeq" id="WP_131906773.1">
    <property type="nucleotide sequence ID" value="NZ_BAAAFU010000001.1"/>
</dbReference>
<protein>
    <recommendedName>
        <fullName evidence="3">Response regulatory domain-containing protein</fullName>
    </recommendedName>
</protein>
<name>A0A4R1F3R2_9GAMM</name>
<dbReference type="EMBL" id="SMFQ01000004">
    <property type="protein sequence ID" value="TCJ85061.1"/>
    <property type="molecule type" value="Genomic_DNA"/>
</dbReference>
<accession>A0A4R1F3R2</accession>
<reference evidence="1 2" key="1">
    <citation type="submission" date="2019-03" db="EMBL/GenBank/DDBJ databases">
        <title>Genomic Encyclopedia of Type Strains, Phase IV (KMG-IV): sequencing the most valuable type-strain genomes for metagenomic binning, comparative biology and taxonomic classification.</title>
        <authorList>
            <person name="Goeker M."/>
        </authorList>
    </citation>
    <scope>NUCLEOTIDE SEQUENCE [LARGE SCALE GENOMIC DNA]</scope>
    <source>
        <strain evidence="1 2">DSM 24830</strain>
    </source>
</reference>
<dbReference type="Proteomes" id="UP000294887">
    <property type="component" value="Unassembled WGS sequence"/>
</dbReference>
<gene>
    <name evidence="1" type="ORF">EV695_3026</name>
</gene>
<dbReference type="AlphaFoldDB" id="A0A4R1F3R2"/>
<keyword evidence="2" id="KW-1185">Reference proteome</keyword>
<evidence type="ECO:0000313" key="2">
    <source>
        <dbReference type="Proteomes" id="UP000294887"/>
    </source>
</evidence>
<evidence type="ECO:0000313" key="1">
    <source>
        <dbReference type="EMBL" id="TCJ85061.1"/>
    </source>
</evidence>
<evidence type="ECO:0008006" key="3">
    <source>
        <dbReference type="Google" id="ProtNLM"/>
    </source>
</evidence>
<dbReference type="OrthoDB" id="8561786at2"/>